<evidence type="ECO:0000256" key="5">
    <source>
        <dbReference type="ARBA" id="ARBA00022984"/>
    </source>
</evidence>
<evidence type="ECO:0000256" key="8">
    <source>
        <dbReference type="SAM" id="SignalP"/>
    </source>
</evidence>
<dbReference type="Proteomes" id="UP000315400">
    <property type="component" value="Unassembled WGS sequence"/>
</dbReference>
<keyword evidence="3" id="KW-0808">Transferase</keyword>
<dbReference type="SUPFAM" id="SSF141523">
    <property type="entry name" value="L,D-transpeptidase catalytic domain-like"/>
    <property type="match status" value="1"/>
</dbReference>
<feature type="domain" description="L,D-TPase catalytic" evidence="9">
    <location>
        <begin position="48"/>
        <end position="205"/>
    </location>
</feature>
<protein>
    <submittedName>
        <fullName evidence="10">L,D-transpeptidase</fullName>
    </submittedName>
</protein>
<feature type="active site" description="Proton donor/acceptor" evidence="7">
    <location>
        <position position="162"/>
    </location>
</feature>
<name>A0A540VU35_9GAMM</name>
<dbReference type="AlphaFoldDB" id="A0A540VU35"/>
<comment type="similarity">
    <text evidence="2">Belongs to the YkuD family.</text>
</comment>
<organism evidence="10 11">
    <name type="scientific">Spiribacter salinus</name>
    <dbReference type="NCBI Taxonomy" id="1335746"/>
    <lineage>
        <taxon>Bacteria</taxon>
        <taxon>Pseudomonadati</taxon>
        <taxon>Pseudomonadota</taxon>
        <taxon>Gammaproteobacteria</taxon>
        <taxon>Chromatiales</taxon>
        <taxon>Ectothiorhodospiraceae</taxon>
        <taxon>Spiribacter</taxon>
    </lineage>
</organism>
<dbReference type="GO" id="GO:0009252">
    <property type="term" value="P:peptidoglycan biosynthetic process"/>
    <property type="evidence" value="ECO:0007669"/>
    <property type="project" value="UniProtKB-UniPathway"/>
</dbReference>
<keyword evidence="6 7" id="KW-0961">Cell wall biogenesis/degradation</keyword>
<evidence type="ECO:0000313" key="11">
    <source>
        <dbReference type="Proteomes" id="UP000315400"/>
    </source>
</evidence>
<dbReference type="GO" id="GO:0008360">
    <property type="term" value="P:regulation of cell shape"/>
    <property type="evidence" value="ECO:0007669"/>
    <property type="project" value="UniProtKB-UniRule"/>
</dbReference>
<feature type="active site" description="Nucleophile" evidence="7">
    <location>
        <position position="181"/>
    </location>
</feature>
<comment type="caution">
    <text evidence="10">The sequence shown here is derived from an EMBL/GenBank/DDBJ whole genome shotgun (WGS) entry which is preliminary data.</text>
</comment>
<feature type="chain" id="PRO_5022124504" evidence="8">
    <location>
        <begin position="39"/>
        <end position="205"/>
    </location>
</feature>
<sequence>MALLRRCNLPVPGMRTTRRRLLTSLLGASLALPALTWASTSLPPHDGLWVHVDTDRSMATVLRGTKVVEQFEHVAFGRGGVSPLRLKGRDKTPLGEFRITRVNQNSPFHIFLGIDYPRLEHIDRARKRGLISDAEYKRSIDHGARHGEFPQDGPLGGYIGFHGIGDGDPDVHDNFHWTQGCIALTNDQIETFESLVAVGTPVRIE</sequence>
<keyword evidence="4 7" id="KW-0133">Cell shape</keyword>
<evidence type="ECO:0000256" key="2">
    <source>
        <dbReference type="ARBA" id="ARBA00005992"/>
    </source>
</evidence>
<accession>A0A540VU35</accession>
<reference evidence="10 11" key="1">
    <citation type="submission" date="2019-06" db="EMBL/GenBank/DDBJ databases">
        <title>Metagenome assembled Genome of Spiribacter salinus SL48-SHIP from the microbial mat of Salt Lake 48 (Novosibirsk region, Russia).</title>
        <authorList>
            <person name="Shipova A."/>
            <person name="Rozanov A.S."/>
            <person name="Bryanskaya A.V."/>
            <person name="Peltek S.E."/>
        </authorList>
    </citation>
    <scope>NUCLEOTIDE SEQUENCE [LARGE SCALE GENOMIC DNA]</scope>
    <source>
        <strain evidence="10">SL48-SHIP-2</strain>
    </source>
</reference>
<evidence type="ECO:0000256" key="7">
    <source>
        <dbReference type="PROSITE-ProRule" id="PRU01373"/>
    </source>
</evidence>
<evidence type="ECO:0000256" key="1">
    <source>
        <dbReference type="ARBA" id="ARBA00004752"/>
    </source>
</evidence>
<evidence type="ECO:0000256" key="6">
    <source>
        <dbReference type="ARBA" id="ARBA00023316"/>
    </source>
</evidence>
<feature type="signal peptide" evidence="8">
    <location>
        <begin position="1"/>
        <end position="38"/>
    </location>
</feature>
<dbReference type="UniPathway" id="UPA00219"/>
<dbReference type="STRING" id="1260251.SPISAL_04270"/>
<dbReference type="GO" id="GO:0071555">
    <property type="term" value="P:cell wall organization"/>
    <property type="evidence" value="ECO:0007669"/>
    <property type="project" value="UniProtKB-UniRule"/>
</dbReference>
<keyword evidence="8" id="KW-0732">Signal</keyword>
<evidence type="ECO:0000313" key="10">
    <source>
        <dbReference type="EMBL" id="TQF00276.1"/>
    </source>
</evidence>
<dbReference type="InterPro" id="IPR038063">
    <property type="entry name" value="Transpep_catalytic_dom"/>
</dbReference>
<gene>
    <name evidence="10" type="ORF">FKY71_04125</name>
</gene>
<dbReference type="Gene3D" id="2.40.440.10">
    <property type="entry name" value="L,D-transpeptidase catalytic domain-like"/>
    <property type="match status" value="1"/>
</dbReference>
<dbReference type="GO" id="GO:0004180">
    <property type="term" value="F:carboxypeptidase activity"/>
    <property type="evidence" value="ECO:0007669"/>
    <property type="project" value="UniProtKB-ARBA"/>
</dbReference>
<dbReference type="PROSITE" id="PS52029">
    <property type="entry name" value="LD_TPASE"/>
    <property type="match status" value="1"/>
</dbReference>
<dbReference type="PANTHER" id="PTHR36699">
    <property type="entry name" value="LD-TRANSPEPTIDASE"/>
    <property type="match status" value="1"/>
</dbReference>
<dbReference type="Pfam" id="PF03734">
    <property type="entry name" value="YkuD"/>
    <property type="match status" value="1"/>
</dbReference>
<keyword evidence="5 7" id="KW-0573">Peptidoglycan synthesis</keyword>
<dbReference type="InterPro" id="IPR005490">
    <property type="entry name" value="LD_TPept_cat_dom"/>
</dbReference>
<dbReference type="PANTHER" id="PTHR36699:SF1">
    <property type="entry name" value="L,D-TRANSPEPTIDASE YAFK-RELATED"/>
    <property type="match status" value="1"/>
</dbReference>
<dbReference type="EMBL" id="VIFK01000017">
    <property type="protein sequence ID" value="TQF00276.1"/>
    <property type="molecule type" value="Genomic_DNA"/>
</dbReference>
<dbReference type="GO" id="GO:0016740">
    <property type="term" value="F:transferase activity"/>
    <property type="evidence" value="ECO:0007669"/>
    <property type="project" value="UniProtKB-KW"/>
</dbReference>
<evidence type="ECO:0000259" key="9">
    <source>
        <dbReference type="PROSITE" id="PS52029"/>
    </source>
</evidence>
<evidence type="ECO:0000256" key="3">
    <source>
        <dbReference type="ARBA" id="ARBA00022679"/>
    </source>
</evidence>
<proteinExistence type="inferred from homology"/>
<comment type="pathway">
    <text evidence="1 7">Cell wall biogenesis; peptidoglycan biosynthesis.</text>
</comment>
<evidence type="ECO:0000256" key="4">
    <source>
        <dbReference type="ARBA" id="ARBA00022960"/>
    </source>
</evidence>
<dbReference type="CDD" id="cd16913">
    <property type="entry name" value="YkuD_like"/>
    <property type="match status" value="1"/>
</dbReference>